<feature type="non-terminal residue" evidence="1">
    <location>
        <position position="128"/>
    </location>
</feature>
<reference evidence="1 2" key="1">
    <citation type="journal article" date="2018" name="Sci. Rep.">
        <title>Comparative analysis of the Pocillopora damicornis genome highlights role of immune system in coral evolution.</title>
        <authorList>
            <person name="Cunning R."/>
            <person name="Bay R.A."/>
            <person name="Gillette P."/>
            <person name="Baker A.C."/>
            <person name="Traylor-Knowles N."/>
        </authorList>
    </citation>
    <scope>NUCLEOTIDE SEQUENCE [LARGE SCALE GENOMIC DNA]</scope>
    <source>
        <strain evidence="1">RSMAS</strain>
        <tissue evidence="1">Whole animal</tissue>
    </source>
</reference>
<keyword evidence="2" id="KW-1185">Reference proteome</keyword>
<dbReference type="Proteomes" id="UP000275408">
    <property type="component" value="Unassembled WGS sequence"/>
</dbReference>
<name>A0A3M6ULI5_POCDA</name>
<dbReference type="EMBL" id="RCHS01001247">
    <property type="protein sequence ID" value="RMX54521.1"/>
    <property type="molecule type" value="Genomic_DNA"/>
</dbReference>
<comment type="caution">
    <text evidence="1">The sequence shown here is derived from an EMBL/GenBank/DDBJ whole genome shotgun (WGS) entry which is preliminary data.</text>
</comment>
<proteinExistence type="predicted"/>
<evidence type="ECO:0000313" key="1">
    <source>
        <dbReference type="EMBL" id="RMX54521.1"/>
    </source>
</evidence>
<sequence>MGNECSSCGNKATEGKYCKRCYERRFPVCKHCKKPIRDGEAKFGGCHKNPCYNNMTRRCCECNGTASDGSYCKSCYDKKFPPPLRAVASGGGMTFKLYSREEPNQRMIDFAKYSLGQGMNRPLTGRQQ</sequence>
<evidence type="ECO:0000313" key="2">
    <source>
        <dbReference type="Proteomes" id="UP000275408"/>
    </source>
</evidence>
<gene>
    <name evidence="1" type="ORF">pdam_00004573</name>
</gene>
<organism evidence="1 2">
    <name type="scientific">Pocillopora damicornis</name>
    <name type="common">Cauliflower coral</name>
    <name type="synonym">Millepora damicornis</name>
    <dbReference type="NCBI Taxonomy" id="46731"/>
    <lineage>
        <taxon>Eukaryota</taxon>
        <taxon>Metazoa</taxon>
        <taxon>Cnidaria</taxon>
        <taxon>Anthozoa</taxon>
        <taxon>Hexacorallia</taxon>
        <taxon>Scleractinia</taxon>
        <taxon>Astrocoeniina</taxon>
        <taxon>Pocilloporidae</taxon>
        <taxon>Pocillopora</taxon>
    </lineage>
</organism>
<protein>
    <submittedName>
        <fullName evidence="1">Uncharacterized protein</fullName>
    </submittedName>
</protein>
<accession>A0A3M6ULI5</accession>
<dbReference type="AlphaFoldDB" id="A0A3M6ULI5"/>